<feature type="transmembrane region" description="Helical" evidence="1">
    <location>
        <begin position="134"/>
        <end position="153"/>
    </location>
</feature>
<sequence length="575" mass="64660">MSILLQIIEYPDAITNLTSRLIAKIPYAVTVWKVLALIWVLSLCYLVFYINKRPSNTRYIPVYLTLAIVGIIGFRFPNLVLPMLNYDEADWAVCAATLWNKSVFWKDVDATTSGPLNIYPLLIIKILGGNINYFTLRLFLLLFCCVPTVIFSFQAFKKYATPSLAVALTAPLVIGFALLNDTDLVSFDSTYIPMVVLALAYYLLFSIGHLKNQVQGAVALAFVLGLFPFIKLQAVPVAVGLGVWLLYSAFFLWKFSLRSIVLILISSLAPCILVGIYIAVQNIHTDFWESYVLNNLLYAELGIVSEEKSWWFKLRVPIYLIDTSPTIALFFYALGAVALASGVYCFLNFKRIEFRNRIDMIGATAVFFLSYYAISQPGNICHYYLILIIVPLFFMTSLNVLLAKKLMDATGGRYGNTVLLALLLTTVGLQGFASIRKGSLGVNNVAEGYRGIVNPPLIEQIKELVEPNDLIAVLGYRPDIYISSNTLLGIREAQTTRMHFAFKDLQKDYYQNRIASDIITNKPKLVIDASLNSNGSYPYNDSTTIYENYPVLKKTIDSNYVHHTTIDQIRIFVAR</sequence>
<feature type="transmembrane region" description="Helical" evidence="1">
    <location>
        <begin position="327"/>
        <end position="346"/>
    </location>
</feature>
<dbReference type="AlphaFoldDB" id="A0A3D8Y2G4"/>
<feature type="transmembrane region" description="Helical" evidence="1">
    <location>
        <begin position="214"/>
        <end position="230"/>
    </location>
</feature>
<keyword evidence="1" id="KW-0812">Transmembrane</keyword>
<protein>
    <recommendedName>
        <fullName evidence="4">Glycosyltransferase RgtA/B/C/D-like domain-containing protein</fullName>
    </recommendedName>
</protein>
<evidence type="ECO:0008006" key="4">
    <source>
        <dbReference type="Google" id="ProtNLM"/>
    </source>
</evidence>
<dbReference type="EMBL" id="QNUL01000046">
    <property type="protein sequence ID" value="REA55504.1"/>
    <property type="molecule type" value="Genomic_DNA"/>
</dbReference>
<evidence type="ECO:0000313" key="2">
    <source>
        <dbReference type="EMBL" id="REA55504.1"/>
    </source>
</evidence>
<dbReference type="OrthoDB" id="9255519at2"/>
<accession>A0A3D8Y2G4</accession>
<proteinExistence type="predicted"/>
<feature type="transmembrane region" description="Helical" evidence="1">
    <location>
        <begin position="236"/>
        <end position="253"/>
    </location>
</feature>
<feature type="transmembrane region" description="Helical" evidence="1">
    <location>
        <begin position="260"/>
        <end position="280"/>
    </location>
</feature>
<comment type="caution">
    <text evidence="2">The sequence shown here is derived from an EMBL/GenBank/DDBJ whole genome shotgun (WGS) entry which is preliminary data.</text>
</comment>
<evidence type="ECO:0000313" key="3">
    <source>
        <dbReference type="Proteomes" id="UP000256373"/>
    </source>
</evidence>
<feature type="transmembrane region" description="Helical" evidence="1">
    <location>
        <begin position="414"/>
        <end position="433"/>
    </location>
</feature>
<keyword evidence="1" id="KW-0472">Membrane</keyword>
<name>A0A3D8Y2G4_9BACT</name>
<gene>
    <name evidence="2" type="ORF">DSL64_27960</name>
</gene>
<feature type="transmembrane region" description="Helical" evidence="1">
    <location>
        <begin position="358"/>
        <end position="374"/>
    </location>
</feature>
<organism evidence="2 3">
    <name type="scientific">Dyadobacter luteus</name>
    <dbReference type="NCBI Taxonomy" id="2259619"/>
    <lineage>
        <taxon>Bacteria</taxon>
        <taxon>Pseudomonadati</taxon>
        <taxon>Bacteroidota</taxon>
        <taxon>Cytophagia</taxon>
        <taxon>Cytophagales</taxon>
        <taxon>Spirosomataceae</taxon>
        <taxon>Dyadobacter</taxon>
    </lineage>
</organism>
<evidence type="ECO:0000256" key="1">
    <source>
        <dbReference type="SAM" id="Phobius"/>
    </source>
</evidence>
<feature type="transmembrane region" description="Helical" evidence="1">
    <location>
        <begin position="60"/>
        <end position="77"/>
    </location>
</feature>
<feature type="transmembrane region" description="Helical" evidence="1">
    <location>
        <begin position="380"/>
        <end position="402"/>
    </location>
</feature>
<dbReference type="RefSeq" id="WP_115834272.1">
    <property type="nucleotide sequence ID" value="NZ_QNUL01000046.1"/>
</dbReference>
<keyword evidence="1" id="KW-1133">Transmembrane helix</keyword>
<keyword evidence="3" id="KW-1185">Reference proteome</keyword>
<feature type="transmembrane region" description="Helical" evidence="1">
    <location>
        <begin position="160"/>
        <end position="179"/>
    </location>
</feature>
<reference evidence="2 3" key="1">
    <citation type="submission" date="2018-07" db="EMBL/GenBank/DDBJ databases">
        <title>Dyadobacter roseus sp. nov., isolated from rose rhizosphere soil.</title>
        <authorList>
            <person name="Chen L."/>
        </authorList>
    </citation>
    <scope>NUCLEOTIDE SEQUENCE [LARGE SCALE GENOMIC DNA]</scope>
    <source>
        <strain evidence="2 3">RS19</strain>
    </source>
</reference>
<dbReference type="Proteomes" id="UP000256373">
    <property type="component" value="Unassembled WGS sequence"/>
</dbReference>
<feature type="transmembrane region" description="Helical" evidence="1">
    <location>
        <begin position="191"/>
        <end position="207"/>
    </location>
</feature>
<feature type="transmembrane region" description="Helical" evidence="1">
    <location>
        <begin position="25"/>
        <end position="48"/>
    </location>
</feature>